<dbReference type="AlphaFoldDB" id="K3UJ23"/>
<dbReference type="GeneID" id="20366522"/>
<sequence length="166" mass="19495">MSWSKYEAQSAHIDPSDRDNASRHKDPLFFDDDDETMSEDEDFYQNMIDLEESIIRKSRISRSGIPTQEPTNRPTRSTDNSKNEEEKEKDEYLQRKSLSNLEKCDCCPRKKTQSTPKSVHFDDDSTRICYFYKSDQPNMISEICHDSTDFKDHNLGRALGVDFEYQ</sequence>
<protein>
    <submittedName>
        <fullName evidence="2">Uncharacterized protein</fullName>
    </submittedName>
</protein>
<organism evidence="2 3">
    <name type="scientific">Fusarium pseudograminearum (strain CS3096)</name>
    <name type="common">Wheat and barley crown-rot fungus</name>
    <dbReference type="NCBI Taxonomy" id="1028729"/>
    <lineage>
        <taxon>Eukaryota</taxon>
        <taxon>Fungi</taxon>
        <taxon>Dikarya</taxon>
        <taxon>Ascomycota</taxon>
        <taxon>Pezizomycotina</taxon>
        <taxon>Sordariomycetes</taxon>
        <taxon>Hypocreomycetidae</taxon>
        <taxon>Hypocreales</taxon>
        <taxon>Nectriaceae</taxon>
        <taxon>Fusarium</taxon>
    </lineage>
</organism>
<comment type="caution">
    <text evidence="2">The sequence shown here is derived from an EMBL/GenBank/DDBJ whole genome shotgun (WGS) entry which is preliminary data.</text>
</comment>
<proteinExistence type="predicted"/>
<keyword evidence="3" id="KW-1185">Reference proteome</keyword>
<feature type="compositionally biased region" description="Basic and acidic residues" evidence="1">
    <location>
        <begin position="14"/>
        <end position="28"/>
    </location>
</feature>
<reference evidence="2 3" key="1">
    <citation type="journal article" date="2012" name="PLoS Pathog.">
        <title>Comparative pathogenomics reveals horizontally acquired novel virulence genes in fungi infecting cereal hosts.</title>
        <authorList>
            <person name="Gardiner D.M."/>
            <person name="McDonald M.C."/>
            <person name="Covarelli L."/>
            <person name="Solomon P.S."/>
            <person name="Rusu A.G."/>
            <person name="Marshall M."/>
            <person name="Kazan K."/>
            <person name="Chakraborty S."/>
            <person name="McDonald B.A."/>
            <person name="Manners J.M."/>
        </authorList>
    </citation>
    <scope>NUCLEOTIDE SEQUENCE [LARGE SCALE GENOMIC DNA]</scope>
    <source>
        <strain evidence="2 3">CS3096</strain>
    </source>
</reference>
<dbReference type="RefSeq" id="XP_009259297.1">
    <property type="nucleotide sequence ID" value="XM_009261022.1"/>
</dbReference>
<feature type="compositionally biased region" description="Polar residues" evidence="1">
    <location>
        <begin position="66"/>
        <end position="78"/>
    </location>
</feature>
<feature type="compositionally biased region" description="Acidic residues" evidence="1">
    <location>
        <begin position="29"/>
        <end position="43"/>
    </location>
</feature>
<gene>
    <name evidence="2" type="ORF">FPSE_07904</name>
</gene>
<feature type="region of interest" description="Disordered" evidence="1">
    <location>
        <begin position="1"/>
        <end position="96"/>
    </location>
</feature>
<dbReference type="KEGG" id="fpu:FPSE_07904"/>
<dbReference type="OrthoDB" id="10354253at2759"/>
<dbReference type="Proteomes" id="UP000007978">
    <property type="component" value="Chromosome 4"/>
</dbReference>
<evidence type="ECO:0000313" key="3">
    <source>
        <dbReference type="Proteomes" id="UP000007978"/>
    </source>
</evidence>
<dbReference type="HOGENOM" id="CLU_1602810_0_0_1"/>
<name>K3UJ23_FUSPC</name>
<evidence type="ECO:0000256" key="1">
    <source>
        <dbReference type="SAM" id="MobiDB-lite"/>
    </source>
</evidence>
<accession>K3UJ23</accession>
<evidence type="ECO:0000313" key="2">
    <source>
        <dbReference type="EMBL" id="EKJ71901.1"/>
    </source>
</evidence>
<feature type="compositionally biased region" description="Basic and acidic residues" evidence="1">
    <location>
        <begin position="79"/>
        <end position="94"/>
    </location>
</feature>
<dbReference type="EMBL" id="AFNW01000279">
    <property type="protein sequence ID" value="EKJ71901.1"/>
    <property type="molecule type" value="Genomic_DNA"/>
</dbReference>